<accession>A0ABU5AF81</accession>
<name>A0ABU5AF81_9HYPH</name>
<dbReference type="RefSeq" id="WP_320253455.1">
    <property type="nucleotide sequence ID" value="NZ_JAVIIQ010000037.1"/>
</dbReference>
<evidence type="ECO:0000313" key="1">
    <source>
        <dbReference type="EMBL" id="MDX8535911.1"/>
    </source>
</evidence>
<organism evidence="1 2">
    <name type="scientific">Mesorhizobium vachelliae</name>
    <dbReference type="NCBI Taxonomy" id="3072309"/>
    <lineage>
        <taxon>Bacteria</taxon>
        <taxon>Pseudomonadati</taxon>
        <taxon>Pseudomonadota</taxon>
        <taxon>Alphaproteobacteria</taxon>
        <taxon>Hyphomicrobiales</taxon>
        <taxon>Phyllobacteriaceae</taxon>
        <taxon>Mesorhizobium</taxon>
    </lineage>
</organism>
<proteinExistence type="predicted"/>
<gene>
    <name evidence="1" type="ORF">RFM42_33580</name>
</gene>
<comment type="caution">
    <text evidence="1">The sequence shown here is derived from an EMBL/GenBank/DDBJ whole genome shotgun (WGS) entry which is preliminary data.</text>
</comment>
<dbReference type="Proteomes" id="UP001285154">
    <property type="component" value="Unassembled WGS sequence"/>
</dbReference>
<sequence length="90" mass="10278">MAMNLETPEKIRTLQRKLYRKAKAEPAFRFYVLYDKICREDILRHAYALARANAGAPGVDDVSFAQIEAEGVEGWLAGLREELVSKTYRS</sequence>
<protein>
    <recommendedName>
        <fullName evidence="3">Group II intron reverse transcriptase/maturase</fullName>
    </recommendedName>
</protein>
<evidence type="ECO:0000313" key="2">
    <source>
        <dbReference type="Proteomes" id="UP001285154"/>
    </source>
</evidence>
<evidence type="ECO:0008006" key="3">
    <source>
        <dbReference type="Google" id="ProtNLM"/>
    </source>
</evidence>
<dbReference type="EMBL" id="JAVIIQ010000037">
    <property type="protein sequence ID" value="MDX8535911.1"/>
    <property type="molecule type" value="Genomic_DNA"/>
</dbReference>
<reference evidence="1 2" key="1">
    <citation type="submission" date="2023-08" db="EMBL/GenBank/DDBJ databases">
        <title>Implementing the SeqCode for naming new Mesorhizobium species isolated from Vachellia karroo root nodules.</title>
        <authorList>
            <person name="Van Lill M."/>
        </authorList>
    </citation>
    <scope>NUCLEOTIDE SEQUENCE [LARGE SCALE GENOMIC DNA]</scope>
    <source>
        <strain evidence="1 2">VK25D</strain>
    </source>
</reference>
<keyword evidence="2" id="KW-1185">Reference proteome</keyword>